<evidence type="ECO:0000259" key="1">
    <source>
        <dbReference type="Pfam" id="PF25199"/>
    </source>
</evidence>
<accession>A0AAW7Y2J4</accession>
<reference evidence="2" key="1">
    <citation type="submission" date="2023-07" db="EMBL/GenBank/DDBJ databases">
        <title>Genome content predicts the carbon catabolic preferences of heterotrophic bacteria.</title>
        <authorList>
            <person name="Gralka M."/>
        </authorList>
    </citation>
    <scope>NUCLEOTIDE SEQUENCE</scope>
    <source>
        <strain evidence="2">G2M05</strain>
    </source>
</reference>
<dbReference type="InterPro" id="IPR057574">
    <property type="entry name" value="nSTAND_NTPase5_dom"/>
</dbReference>
<sequence length="821" mass="94104">MNDYIKKAFSKGRLVLLLGAGASYGSKNRNNKDVPLGGQLAELLAEEASLEINGDKLSSVYTAAKSILGSRVNDVLEEHYRYCTPSREYYELAKYPFKRIYTLNIDDAFDVALQRNSPLKVNKRSRMDKINDMDQHDQIIDYIKLNGDVSSLKDGVIFSPREYTVAAIKPPLWYDELASDYFKYTFMFIGTQLEEPLFDHVVQMFMSKAGAQNLRAFLMVPEISEIKRIELSESNIEFIPGTMNDFVSWLSSSFESIPTPRDILVNSRPGLLGTSNQTDVLDCFKGITPISRAHLSLQNRPGTKTEIRDFYKGYKPSWFDVMDNVPANLSNTINVFDQIIRGDSSDKLHILLGAAGCGKTTALMQIALWITDEFNFNVYFIESYYGDLDKIIDELDARNDGKYFVVFERLLEVCSDLSRVIKSMKSDKVVFIGAENTMIWRNRVYEHLGKHAVKLNDISHIDDHDATKILDKIRVFGNWTRLAKMNASKRKQEILKRSKRQLLIGLIEVTSGQGYSDIIKRDYAFIDCDKQRKLLLLVGLATLQRAQASESTLTRALNNLCVYEDVYSLSEKMGGLIKYDNGMLSARHRVYIETLFKACISKNELYEVICAYIKSFTVYKSPIASSLNKVEGSIYKSIVNAKTLKKLLKDKELVLNVYSTFEKTFESEGLFLMQYGLALRSFDEQNEAYEKLRIANQAYPESPHIEHALAHQRIIQACRADEEFVAMSFFEQAEKVLNRLDKANVSLFDKYPIISLSEGHVKILDRFGHQPEAKIKAKEYYDRMSRMESKSENERFKNTLVNLQKYFLSGKWPNIEDIDDW</sequence>
<evidence type="ECO:0000313" key="3">
    <source>
        <dbReference type="Proteomes" id="UP001170624"/>
    </source>
</evidence>
<gene>
    <name evidence="2" type="ORF">Q4568_09720</name>
</gene>
<comment type="caution">
    <text evidence="2">The sequence shown here is derived from an EMBL/GenBank/DDBJ whole genome shotgun (WGS) entry which is preliminary data.</text>
</comment>
<organism evidence="2 3">
    <name type="scientific">Photobacterium sanguinicancri</name>
    <dbReference type="NCBI Taxonomy" id="875932"/>
    <lineage>
        <taxon>Bacteria</taxon>
        <taxon>Pseudomonadati</taxon>
        <taxon>Pseudomonadota</taxon>
        <taxon>Gammaproteobacteria</taxon>
        <taxon>Vibrionales</taxon>
        <taxon>Vibrionaceae</taxon>
        <taxon>Photobacterium</taxon>
    </lineage>
</organism>
<dbReference type="AlphaFoldDB" id="A0AAW7Y2J4"/>
<proteinExistence type="predicted"/>
<evidence type="ECO:0000313" key="2">
    <source>
        <dbReference type="EMBL" id="MDO6542811.1"/>
    </source>
</evidence>
<dbReference type="RefSeq" id="WP_303499308.1">
    <property type="nucleotide sequence ID" value="NZ_JAUOPU010000008.1"/>
</dbReference>
<dbReference type="Proteomes" id="UP001170624">
    <property type="component" value="Unassembled WGS sequence"/>
</dbReference>
<dbReference type="SUPFAM" id="SSF52540">
    <property type="entry name" value="P-loop containing nucleoside triphosphate hydrolases"/>
    <property type="match status" value="1"/>
</dbReference>
<protein>
    <submittedName>
        <fullName evidence="2">SIR2 family protein</fullName>
    </submittedName>
</protein>
<dbReference type="Pfam" id="PF25199">
    <property type="entry name" value="nSTAND_NTPase5"/>
    <property type="match status" value="1"/>
</dbReference>
<feature type="domain" description="Novel STAND NTPase 5" evidence="1">
    <location>
        <begin position="308"/>
        <end position="443"/>
    </location>
</feature>
<name>A0AAW7Y2J4_9GAMM</name>
<dbReference type="Pfam" id="PF13289">
    <property type="entry name" value="SIR2_2"/>
    <property type="match status" value="1"/>
</dbReference>
<dbReference type="InterPro" id="IPR027417">
    <property type="entry name" value="P-loop_NTPase"/>
</dbReference>
<dbReference type="EMBL" id="JAUOPU010000008">
    <property type="protein sequence ID" value="MDO6542811.1"/>
    <property type="molecule type" value="Genomic_DNA"/>
</dbReference>